<name>A0A518HZB9_9BACT</name>
<evidence type="ECO:0000313" key="2">
    <source>
        <dbReference type="Proteomes" id="UP000319004"/>
    </source>
</evidence>
<proteinExistence type="predicted"/>
<accession>A0A518HZB9</accession>
<sequence>MAFEASSIVFAINRRLPVAKLADGQAMALMFSDQRDAVLHPSC</sequence>
<reference evidence="1 2" key="1">
    <citation type="submission" date="2019-03" db="EMBL/GenBank/DDBJ databases">
        <title>Deep-cultivation of Planctomycetes and their phenomic and genomic characterization uncovers novel biology.</title>
        <authorList>
            <person name="Wiegand S."/>
            <person name="Jogler M."/>
            <person name="Boedeker C."/>
            <person name="Pinto D."/>
            <person name="Vollmers J."/>
            <person name="Rivas-Marin E."/>
            <person name="Kohn T."/>
            <person name="Peeters S.H."/>
            <person name="Heuer A."/>
            <person name="Rast P."/>
            <person name="Oberbeckmann S."/>
            <person name="Bunk B."/>
            <person name="Jeske O."/>
            <person name="Meyerdierks A."/>
            <person name="Storesund J.E."/>
            <person name="Kallscheuer N."/>
            <person name="Luecker S."/>
            <person name="Lage O.M."/>
            <person name="Pohl T."/>
            <person name="Merkel B.J."/>
            <person name="Hornburger P."/>
            <person name="Mueller R.-W."/>
            <person name="Bruemmer F."/>
            <person name="Labrenz M."/>
            <person name="Spormann A.M."/>
            <person name="Op den Camp H."/>
            <person name="Overmann J."/>
            <person name="Amann R."/>
            <person name="Jetten M.S.M."/>
            <person name="Mascher T."/>
            <person name="Medema M.H."/>
            <person name="Devos D.P."/>
            <person name="Kaster A.-K."/>
            <person name="Ovreas L."/>
            <person name="Rohde M."/>
            <person name="Galperin M.Y."/>
            <person name="Jogler C."/>
        </authorList>
    </citation>
    <scope>NUCLEOTIDE SEQUENCE [LARGE SCALE GENOMIC DNA]</scope>
    <source>
        <strain evidence="1 2">Enr13</strain>
    </source>
</reference>
<organism evidence="1 2">
    <name type="scientific">Stieleria neptunia</name>
    <dbReference type="NCBI Taxonomy" id="2527979"/>
    <lineage>
        <taxon>Bacteria</taxon>
        <taxon>Pseudomonadati</taxon>
        <taxon>Planctomycetota</taxon>
        <taxon>Planctomycetia</taxon>
        <taxon>Pirellulales</taxon>
        <taxon>Pirellulaceae</taxon>
        <taxon>Stieleria</taxon>
    </lineage>
</organism>
<evidence type="ECO:0000313" key="1">
    <source>
        <dbReference type="EMBL" id="QDV46189.1"/>
    </source>
</evidence>
<dbReference type="EMBL" id="CP037423">
    <property type="protein sequence ID" value="QDV46189.1"/>
    <property type="molecule type" value="Genomic_DNA"/>
</dbReference>
<gene>
    <name evidence="1" type="ORF">Enr13x_60980</name>
</gene>
<dbReference type="AlphaFoldDB" id="A0A518HZB9"/>
<dbReference type="KEGG" id="snep:Enr13x_60980"/>
<keyword evidence="2" id="KW-1185">Reference proteome</keyword>
<protein>
    <submittedName>
        <fullName evidence="1">Uncharacterized protein</fullName>
    </submittedName>
</protein>
<dbReference type="Proteomes" id="UP000319004">
    <property type="component" value="Chromosome"/>
</dbReference>